<dbReference type="GO" id="GO:0003723">
    <property type="term" value="F:RNA binding"/>
    <property type="evidence" value="ECO:0007669"/>
    <property type="project" value="InterPro"/>
</dbReference>
<dbReference type="Proteomes" id="UP000245207">
    <property type="component" value="Unassembled WGS sequence"/>
</dbReference>
<dbReference type="GO" id="GO:0016787">
    <property type="term" value="F:hydrolase activity"/>
    <property type="evidence" value="ECO:0007669"/>
    <property type="project" value="UniProtKB-KW"/>
</dbReference>
<dbReference type="OrthoDB" id="435754at2759"/>
<keyword evidence="2" id="KW-0540">Nuclease</keyword>
<dbReference type="Pfam" id="PF00445">
    <property type="entry name" value="Ribonuclease_T2"/>
    <property type="match status" value="1"/>
</dbReference>
<evidence type="ECO:0000256" key="3">
    <source>
        <dbReference type="ARBA" id="ARBA00022759"/>
    </source>
</evidence>
<evidence type="ECO:0000313" key="11">
    <source>
        <dbReference type="Proteomes" id="UP000245207"/>
    </source>
</evidence>
<name>A0A2U1NX65_ARTAN</name>
<comment type="similarity">
    <text evidence="1 8">Belongs to the RNase T2 family.</text>
</comment>
<dbReference type="PANTHER" id="PTHR11240:SF82">
    <property type="entry name" value="RIBONUCLEASE 3-RELATED"/>
    <property type="match status" value="1"/>
</dbReference>
<dbReference type="EMBL" id="PKPP01002039">
    <property type="protein sequence ID" value="PWA78091.1"/>
    <property type="molecule type" value="Genomic_DNA"/>
</dbReference>
<feature type="signal peptide" evidence="9">
    <location>
        <begin position="1"/>
        <end position="26"/>
    </location>
</feature>
<comment type="caution">
    <text evidence="10">The sequence shown here is derived from an EMBL/GenBank/DDBJ whole genome shotgun (WGS) entry which is preliminary data.</text>
</comment>
<evidence type="ECO:0000313" key="10">
    <source>
        <dbReference type="EMBL" id="PWA78091.1"/>
    </source>
</evidence>
<keyword evidence="4" id="KW-0378">Hydrolase</keyword>
<feature type="active site" evidence="7">
    <location>
        <position position="122"/>
    </location>
</feature>
<dbReference type="CDD" id="cd01061">
    <property type="entry name" value="RNase_T2_euk"/>
    <property type="match status" value="1"/>
</dbReference>
<protein>
    <submittedName>
        <fullName evidence="10">Intracellular ribonuclease LX</fullName>
    </submittedName>
</protein>
<dbReference type="PROSITE" id="PS00531">
    <property type="entry name" value="RNASE_T2_2"/>
    <property type="match status" value="1"/>
</dbReference>
<evidence type="ECO:0000256" key="7">
    <source>
        <dbReference type="PIRSR" id="PIRSR633697-1"/>
    </source>
</evidence>
<dbReference type="InterPro" id="IPR033697">
    <property type="entry name" value="Ribonuclease_T2_eukaryotic"/>
</dbReference>
<gene>
    <name evidence="10" type="ORF">CTI12_AA061940</name>
</gene>
<dbReference type="InterPro" id="IPR036430">
    <property type="entry name" value="RNase_T2-like_sf"/>
</dbReference>
<keyword evidence="3" id="KW-0255">Endonuclease</keyword>
<dbReference type="InterPro" id="IPR018188">
    <property type="entry name" value="RNase_T2_His_AS_1"/>
</dbReference>
<evidence type="ECO:0000256" key="8">
    <source>
        <dbReference type="RuleBase" id="RU004328"/>
    </source>
</evidence>
<feature type="active site" evidence="7">
    <location>
        <position position="118"/>
    </location>
</feature>
<dbReference type="PROSITE" id="PS00530">
    <property type="entry name" value="RNASE_T2_1"/>
    <property type="match status" value="1"/>
</dbReference>
<feature type="active site" evidence="7">
    <location>
        <position position="64"/>
    </location>
</feature>
<dbReference type="GO" id="GO:0006401">
    <property type="term" value="P:RNA catabolic process"/>
    <property type="evidence" value="ECO:0007669"/>
    <property type="project" value="TreeGrafter"/>
</dbReference>
<feature type="chain" id="PRO_5015655851" evidence="9">
    <location>
        <begin position="27"/>
        <end position="240"/>
    </location>
</feature>
<dbReference type="SUPFAM" id="SSF55895">
    <property type="entry name" value="Ribonuclease Rh-like"/>
    <property type="match status" value="1"/>
</dbReference>
<evidence type="ECO:0000256" key="9">
    <source>
        <dbReference type="SAM" id="SignalP"/>
    </source>
</evidence>
<keyword evidence="5" id="KW-1015">Disulfide bond</keyword>
<evidence type="ECO:0000256" key="6">
    <source>
        <dbReference type="ARBA" id="ARBA00023239"/>
    </source>
</evidence>
<dbReference type="Gene3D" id="3.90.730.10">
    <property type="entry name" value="Ribonuclease T2-like"/>
    <property type="match status" value="1"/>
</dbReference>
<dbReference type="GO" id="GO:0033897">
    <property type="term" value="F:ribonuclease T2 activity"/>
    <property type="evidence" value="ECO:0007669"/>
    <property type="project" value="InterPro"/>
</dbReference>
<keyword evidence="11" id="KW-1185">Reference proteome</keyword>
<dbReference type="FunFam" id="3.90.730.10:FF:000003">
    <property type="entry name" value="Ribonuclease 3"/>
    <property type="match status" value="1"/>
</dbReference>
<evidence type="ECO:0000256" key="2">
    <source>
        <dbReference type="ARBA" id="ARBA00022722"/>
    </source>
</evidence>
<accession>A0A2U1NX65</accession>
<evidence type="ECO:0000256" key="4">
    <source>
        <dbReference type="ARBA" id="ARBA00022801"/>
    </source>
</evidence>
<dbReference type="AlphaFoldDB" id="A0A2U1NX65"/>
<proteinExistence type="inferred from homology"/>
<dbReference type="InterPro" id="IPR001568">
    <property type="entry name" value="RNase_T2-like"/>
</dbReference>
<keyword evidence="6" id="KW-0456">Lyase</keyword>
<dbReference type="PANTHER" id="PTHR11240">
    <property type="entry name" value="RIBONUCLEASE T2"/>
    <property type="match status" value="1"/>
</dbReference>
<dbReference type="GO" id="GO:0005576">
    <property type="term" value="C:extracellular region"/>
    <property type="evidence" value="ECO:0007669"/>
    <property type="project" value="TreeGrafter"/>
</dbReference>
<keyword evidence="9" id="KW-0732">Signal</keyword>
<reference evidence="10 11" key="1">
    <citation type="journal article" date="2018" name="Mol. Plant">
        <title>The genome of Artemisia annua provides insight into the evolution of Asteraceae family and artemisinin biosynthesis.</title>
        <authorList>
            <person name="Shen Q."/>
            <person name="Zhang L."/>
            <person name="Liao Z."/>
            <person name="Wang S."/>
            <person name="Yan T."/>
            <person name="Shi P."/>
            <person name="Liu M."/>
            <person name="Fu X."/>
            <person name="Pan Q."/>
            <person name="Wang Y."/>
            <person name="Lv Z."/>
            <person name="Lu X."/>
            <person name="Zhang F."/>
            <person name="Jiang W."/>
            <person name="Ma Y."/>
            <person name="Chen M."/>
            <person name="Hao X."/>
            <person name="Li L."/>
            <person name="Tang Y."/>
            <person name="Lv G."/>
            <person name="Zhou Y."/>
            <person name="Sun X."/>
            <person name="Brodelius P.E."/>
            <person name="Rose J.K.C."/>
            <person name="Tang K."/>
        </authorList>
    </citation>
    <scope>NUCLEOTIDE SEQUENCE [LARGE SCALE GENOMIC DNA]</scope>
    <source>
        <strain evidence="11">cv. Huhao1</strain>
        <tissue evidence="10">Leaf</tissue>
    </source>
</reference>
<organism evidence="10 11">
    <name type="scientific">Artemisia annua</name>
    <name type="common">Sweet wormwood</name>
    <dbReference type="NCBI Taxonomy" id="35608"/>
    <lineage>
        <taxon>Eukaryota</taxon>
        <taxon>Viridiplantae</taxon>
        <taxon>Streptophyta</taxon>
        <taxon>Embryophyta</taxon>
        <taxon>Tracheophyta</taxon>
        <taxon>Spermatophyta</taxon>
        <taxon>Magnoliopsida</taxon>
        <taxon>eudicotyledons</taxon>
        <taxon>Gunneridae</taxon>
        <taxon>Pentapetalae</taxon>
        <taxon>asterids</taxon>
        <taxon>campanulids</taxon>
        <taxon>Asterales</taxon>
        <taxon>Asteraceae</taxon>
        <taxon>Asteroideae</taxon>
        <taxon>Anthemideae</taxon>
        <taxon>Artemisiinae</taxon>
        <taxon>Artemisia</taxon>
    </lineage>
</organism>
<evidence type="ECO:0000256" key="1">
    <source>
        <dbReference type="ARBA" id="ARBA00007469"/>
    </source>
</evidence>
<dbReference type="InterPro" id="IPR033130">
    <property type="entry name" value="RNase_T2_His_AS_2"/>
</dbReference>
<sequence length="240" mass="26645">MNTNTNGRSLLIIVLFIQCVAILSVAKEFDFFYFVQQWPASYCDSRRGCCYPKTGKPAEDFSIHGLWPNYVDGTYPSNCDSSNPFDDSKVSNLESVLEKEWPTLACPSGDGLKFWRHEWEKHGTCAESIFDESGYFEAALSLKKKANLLHALANAGIKPADGKFHTMGQIKDAITKAVGYAPFIECNVDSKGNHQVYQVYQCVDASGSKFIECPVMPHGRPCGNKIELPSFSSASSRDEL</sequence>
<evidence type="ECO:0000256" key="5">
    <source>
        <dbReference type="ARBA" id="ARBA00023157"/>
    </source>
</evidence>